<keyword evidence="3" id="KW-0808">Transferase</keyword>
<dbReference type="PANTHER" id="PTHR42912">
    <property type="entry name" value="METHYLTRANSFERASE"/>
    <property type="match status" value="1"/>
</dbReference>
<dbReference type="SUPFAM" id="SSF53335">
    <property type="entry name" value="S-adenosyl-L-methionine-dependent methyltransferases"/>
    <property type="match status" value="1"/>
</dbReference>
<dbReference type="InterPro" id="IPR029063">
    <property type="entry name" value="SAM-dependent_MTases_sf"/>
</dbReference>
<dbReference type="GO" id="GO:0032259">
    <property type="term" value="P:methylation"/>
    <property type="evidence" value="ECO:0007669"/>
    <property type="project" value="UniProtKB-KW"/>
</dbReference>
<sequence>MSFDWGVGEYEWVAADLAPAAQLLVTSAAIAPGEHVVDVGAGTGSAALLAAELGARVTAVEPAARLREVAAQAAAARSLAELSVLDGTAADIPLPDGSADVVLSNFGVIMAPAPVAAADEFARVTAPSGRVLVTAWIPGGPMDQLVSIPAGAVAKVTGRSAVMPKPVWHDADAVSRLLEPHGFEVTTTVHQLTFEVGSPAEYWDTRLLRHPIGAQTTPRLVQAGVFDEVQAAALAHLEQLMPEFTVDYVLVEARR</sequence>
<dbReference type="EMBL" id="JABJRC010000008">
    <property type="protein sequence ID" value="NOL44091.1"/>
    <property type="molecule type" value="Genomic_DNA"/>
</dbReference>
<accession>A0A7Y4P1T9</accession>
<proteinExistence type="predicted"/>
<keyword evidence="4" id="KW-1185">Reference proteome</keyword>
<evidence type="ECO:0000313" key="5">
    <source>
        <dbReference type="Proteomes" id="UP000553957"/>
    </source>
</evidence>
<evidence type="ECO:0000313" key="3">
    <source>
        <dbReference type="EMBL" id="NOL44091.1"/>
    </source>
</evidence>
<dbReference type="Gene3D" id="3.40.50.150">
    <property type="entry name" value="Vaccinia Virus protein VP39"/>
    <property type="match status" value="1"/>
</dbReference>
<dbReference type="GO" id="GO:0008757">
    <property type="term" value="F:S-adenosylmethionine-dependent methyltransferase activity"/>
    <property type="evidence" value="ECO:0007669"/>
    <property type="project" value="InterPro"/>
</dbReference>
<keyword evidence="3" id="KW-0489">Methyltransferase</keyword>
<feature type="domain" description="Methyltransferase type 11" evidence="1">
    <location>
        <begin position="37"/>
        <end position="132"/>
    </location>
</feature>
<dbReference type="Proteomes" id="UP000534306">
    <property type="component" value="Unassembled WGS sequence"/>
</dbReference>
<dbReference type="AlphaFoldDB" id="A0A7Y4P1T9"/>
<evidence type="ECO:0000259" key="1">
    <source>
        <dbReference type="Pfam" id="PF08241"/>
    </source>
</evidence>
<dbReference type="Pfam" id="PF08241">
    <property type="entry name" value="Methyltransf_11"/>
    <property type="match status" value="1"/>
</dbReference>
<evidence type="ECO:0000313" key="4">
    <source>
        <dbReference type="Proteomes" id="UP000534306"/>
    </source>
</evidence>
<dbReference type="InterPro" id="IPR013216">
    <property type="entry name" value="Methyltransf_11"/>
</dbReference>
<reference evidence="3 4" key="1">
    <citation type="submission" date="2020-05" db="EMBL/GenBank/DDBJ databases">
        <title>Genome sequence of Kribbella sandramycini ATCC 39419.</title>
        <authorList>
            <person name="Maclea K.S."/>
            <person name="Fair J.L."/>
        </authorList>
    </citation>
    <scope>NUCLEOTIDE SEQUENCE [LARGE SCALE GENOMIC DNA]</scope>
    <source>
        <strain evidence="3 4">ATCC 39419</strain>
    </source>
</reference>
<reference evidence="2 5" key="2">
    <citation type="submission" date="2020-08" db="EMBL/GenBank/DDBJ databases">
        <title>Sequencing the genomes of 1000 actinobacteria strains.</title>
        <authorList>
            <person name="Klenk H.-P."/>
        </authorList>
    </citation>
    <scope>NUCLEOTIDE SEQUENCE [LARGE SCALE GENOMIC DNA]</scope>
    <source>
        <strain evidence="2 5">DSM 15626</strain>
    </source>
</reference>
<dbReference type="Proteomes" id="UP000553957">
    <property type="component" value="Unassembled WGS sequence"/>
</dbReference>
<dbReference type="InterPro" id="IPR050508">
    <property type="entry name" value="Methyltransf_Superfamily"/>
</dbReference>
<dbReference type="CDD" id="cd02440">
    <property type="entry name" value="AdoMet_MTases"/>
    <property type="match status" value="1"/>
</dbReference>
<evidence type="ECO:0000313" key="2">
    <source>
        <dbReference type="EMBL" id="MBB6571440.1"/>
    </source>
</evidence>
<organism evidence="3 4">
    <name type="scientific">Kribbella sandramycini</name>
    <dbReference type="NCBI Taxonomy" id="60450"/>
    <lineage>
        <taxon>Bacteria</taxon>
        <taxon>Bacillati</taxon>
        <taxon>Actinomycetota</taxon>
        <taxon>Actinomycetes</taxon>
        <taxon>Propionibacteriales</taxon>
        <taxon>Kribbellaceae</taxon>
        <taxon>Kribbella</taxon>
    </lineage>
</organism>
<gene>
    <name evidence="2" type="ORF">HNR71_007077</name>
    <name evidence="3" type="ORF">HPO96_27975</name>
</gene>
<dbReference type="RefSeq" id="WP_171677356.1">
    <property type="nucleotide sequence ID" value="NZ_BAAAGT010000016.1"/>
</dbReference>
<protein>
    <submittedName>
        <fullName evidence="2 3">SAM-dependent methyltransferase</fullName>
    </submittedName>
</protein>
<comment type="caution">
    <text evidence="3">The sequence shown here is derived from an EMBL/GenBank/DDBJ whole genome shotgun (WGS) entry which is preliminary data.</text>
</comment>
<dbReference type="EMBL" id="JACHKF010000001">
    <property type="protein sequence ID" value="MBB6571440.1"/>
    <property type="molecule type" value="Genomic_DNA"/>
</dbReference>
<name>A0A7Y4P1T9_9ACTN</name>